<feature type="region of interest" description="Disordered" evidence="2">
    <location>
        <begin position="76"/>
        <end position="104"/>
    </location>
</feature>
<protein>
    <submittedName>
        <fullName evidence="3">Uncharacterized protein</fullName>
    </submittedName>
</protein>
<reference evidence="3 4" key="1">
    <citation type="submission" date="2017-08" db="EMBL/GenBank/DDBJ databases">
        <title>Infants hospitalized years apart are colonized by the same room-sourced microbial strains.</title>
        <authorList>
            <person name="Brooks B."/>
            <person name="Olm M.R."/>
            <person name="Firek B.A."/>
            <person name="Baker R."/>
            <person name="Thomas B.C."/>
            <person name="Morowitz M.J."/>
            <person name="Banfield J.F."/>
        </authorList>
    </citation>
    <scope>NUCLEOTIDE SEQUENCE [LARGE SCALE GENOMIC DNA]</scope>
    <source>
        <strain evidence="3">S2_018_000_R3_119</strain>
    </source>
</reference>
<sequence>MIEFIQDYVTKALPPESFTDGQQVSDRSAESELYFVRLGVAGFVVDGKLVDQDYQPIVRTPGVVLTTTDRRFADTGRGGEVIGLDAPQRATSGPGNESLLSGRPESTTLGGVEFEQLRGDLAASRGEFEEFRAGSATEIERLKGLIEAGNDAFRDMNNSHVADKDDLRVKIEQITGERDQALADLKESRSQHEGLVLEYQATREQLDTGAARIVELEGLLAEATKPTGGDGSTAKPSKTK</sequence>
<feature type="coiled-coil region" evidence="1">
    <location>
        <begin position="164"/>
        <end position="191"/>
    </location>
</feature>
<dbReference type="Proteomes" id="UP000249555">
    <property type="component" value="Unassembled WGS sequence"/>
</dbReference>
<gene>
    <name evidence="3" type="ORF">DI640_01445</name>
</gene>
<comment type="caution">
    <text evidence="3">The sequence shown here is derived from an EMBL/GenBank/DDBJ whole genome shotgun (WGS) entry which is preliminary data.</text>
</comment>
<feature type="compositionally biased region" description="Polar residues" evidence="2">
    <location>
        <begin position="89"/>
        <end position="104"/>
    </location>
</feature>
<accession>A0A2W4Z491</accession>
<proteinExistence type="predicted"/>
<evidence type="ECO:0000313" key="3">
    <source>
        <dbReference type="EMBL" id="PZO77073.1"/>
    </source>
</evidence>
<evidence type="ECO:0000313" key="4">
    <source>
        <dbReference type="Proteomes" id="UP000249555"/>
    </source>
</evidence>
<name>A0A2W4Z491_9SPHN</name>
<evidence type="ECO:0000256" key="2">
    <source>
        <dbReference type="SAM" id="MobiDB-lite"/>
    </source>
</evidence>
<organism evidence="3 4">
    <name type="scientific">Sphingomonas taxi</name>
    <dbReference type="NCBI Taxonomy" id="1549858"/>
    <lineage>
        <taxon>Bacteria</taxon>
        <taxon>Pseudomonadati</taxon>
        <taxon>Pseudomonadota</taxon>
        <taxon>Alphaproteobacteria</taxon>
        <taxon>Sphingomonadales</taxon>
        <taxon>Sphingomonadaceae</taxon>
        <taxon>Sphingomonas</taxon>
    </lineage>
</organism>
<dbReference type="EMBL" id="QFMX01000001">
    <property type="protein sequence ID" value="PZO77073.1"/>
    <property type="molecule type" value="Genomic_DNA"/>
</dbReference>
<dbReference type="AlphaFoldDB" id="A0A2W4Z491"/>
<keyword evidence="1" id="KW-0175">Coiled coil</keyword>
<evidence type="ECO:0000256" key="1">
    <source>
        <dbReference type="SAM" id="Coils"/>
    </source>
</evidence>